<dbReference type="PANTHER" id="PTHR37308:SF1">
    <property type="entry name" value="POLYPRENYL-PHOSPHATE TRANSPORTER"/>
    <property type="match status" value="1"/>
</dbReference>
<feature type="transmembrane region" description="Helical" evidence="1">
    <location>
        <begin position="238"/>
        <end position="256"/>
    </location>
</feature>
<keyword evidence="1" id="KW-1133">Transmembrane helix</keyword>
<keyword evidence="1" id="KW-0472">Membrane</keyword>
<dbReference type="EMBL" id="CP048020">
    <property type="protein sequence ID" value="QHX42187.1"/>
    <property type="molecule type" value="Genomic_DNA"/>
</dbReference>
<feature type="transmembrane region" description="Helical" evidence="1">
    <location>
        <begin position="206"/>
        <end position="231"/>
    </location>
</feature>
<feature type="transmembrane region" description="Helical" evidence="1">
    <location>
        <begin position="262"/>
        <end position="282"/>
    </location>
</feature>
<name>A0A6P1XXP0_9SPIR</name>
<dbReference type="Pfam" id="PF04018">
    <property type="entry name" value="VCA0040-like"/>
    <property type="match status" value="1"/>
</dbReference>
<dbReference type="PANTHER" id="PTHR37308">
    <property type="entry name" value="INTEGRAL MEMBRANE PROTEIN"/>
    <property type="match status" value="1"/>
</dbReference>
<evidence type="ECO:0000256" key="1">
    <source>
        <dbReference type="SAM" id="Phobius"/>
    </source>
</evidence>
<feature type="transmembrane region" description="Helical" evidence="1">
    <location>
        <begin position="83"/>
        <end position="101"/>
    </location>
</feature>
<evidence type="ECO:0000313" key="2">
    <source>
        <dbReference type="EMBL" id="QHX42187.1"/>
    </source>
</evidence>
<protein>
    <submittedName>
        <fullName evidence="2">DUF368 domain-containing protein</fullName>
    </submittedName>
</protein>
<organism evidence="2 3">
    <name type="scientific">Treponema vincentii</name>
    <dbReference type="NCBI Taxonomy" id="69710"/>
    <lineage>
        <taxon>Bacteria</taxon>
        <taxon>Pseudomonadati</taxon>
        <taxon>Spirochaetota</taxon>
        <taxon>Spirochaetia</taxon>
        <taxon>Spirochaetales</taxon>
        <taxon>Treponemataceae</taxon>
        <taxon>Treponema</taxon>
    </lineage>
</organism>
<feature type="transmembrane region" description="Helical" evidence="1">
    <location>
        <begin position="175"/>
        <end position="194"/>
    </location>
</feature>
<keyword evidence="1" id="KW-0812">Transmembrane</keyword>
<sequence>MISLLKLFGVGVFIGIANVVPGVSGGTIAVICNVYDKLIILSSLNFKRIKEAWQDILCLALGIGAGIVLFAKVITLLYRAYPAQTSAFFIGVVAGSIPFLFRKTRAGIPAAAVAEDGSLTSGWLYGTLCCGAAGFALMLGMFFLQRRGIQTAAVVTAFSPIFAVKLAVMGALAAVAMLVPGISGSFVLLILGVYPTVLQAVADFNMLLLIPIALGVGAGLVFGARLIAVLLERFPAPMYAFILGLVAGSILYLYSSTSCQPFTMRVISGTVFLIGYATVSFFSRRGESTERKENVTEKQ</sequence>
<dbReference type="InterPro" id="IPR007163">
    <property type="entry name" value="VCA0040-like"/>
</dbReference>
<feature type="transmembrane region" description="Helical" evidence="1">
    <location>
        <begin position="149"/>
        <end position="168"/>
    </location>
</feature>
<dbReference type="Proteomes" id="UP000464374">
    <property type="component" value="Chromosome"/>
</dbReference>
<dbReference type="KEGG" id="trz:GWP43_00520"/>
<reference evidence="2 3" key="1">
    <citation type="submission" date="2020-01" db="EMBL/GenBank/DDBJ databases">
        <title>Complete genome sequence of a human oral phylogroup 1 Treponema sp. strain ATCC 700766, originally isolated from periodontitis dental plaque.</title>
        <authorList>
            <person name="Chan Y."/>
            <person name="Huo Y.-B."/>
            <person name="Yu X.-L."/>
            <person name="Zeng H."/>
            <person name="Leung W.-K."/>
            <person name="Watt R.M."/>
        </authorList>
    </citation>
    <scope>NUCLEOTIDE SEQUENCE [LARGE SCALE GENOMIC DNA]</scope>
    <source>
        <strain evidence="2 3">OMZ 804</strain>
    </source>
</reference>
<feature type="transmembrane region" description="Helical" evidence="1">
    <location>
        <begin position="56"/>
        <end position="77"/>
    </location>
</feature>
<dbReference type="RefSeq" id="WP_162662001.1">
    <property type="nucleotide sequence ID" value="NZ_CP048020.1"/>
</dbReference>
<feature type="transmembrane region" description="Helical" evidence="1">
    <location>
        <begin position="12"/>
        <end position="35"/>
    </location>
</feature>
<gene>
    <name evidence="2" type="ORF">GWP43_00520</name>
</gene>
<evidence type="ECO:0000313" key="3">
    <source>
        <dbReference type="Proteomes" id="UP000464374"/>
    </source>
</evidence>
<dbReference type="AlphaFoldDB" id="A0A6P1XXP0"/>
<proteinExistence type="predicted"/>
<accession>A0A6P1XXP0</accession>
<feature type="transmembrane region" description="Helical" evidence="1">
    <location>
        <begin position="122"/>
        <end position="143"/>
    </location>
</feature>